<dbReference type="Gene3D" id="3.40.50.1580">
    <property type="entry name" value="Nucleoside phosphorylase domain"/>
    <property type="match status" value="1"/>
</dbReference>
<dbReference type="InterPro" id="IPR035994">
    <property type="entry name" value="Nucleoside_phosphorylase_sf"/>
</dbReference>
<reference evidence="2" key="1">
    <citation type="submission" date="2019-02" db="EMBL/GenBank/DDBJ databases">
        <authorList>
            <person name="Gruber-Vodicka R. H."/>
            <person name="Seah K. B. B."/>
        </authorList>
    </citation>
    <scope>NUCLEOTIDE SEQUENCE</scope>
    <source>
        <strain evidence="2">BECK_BZ163</strain>
        <strain evidence="4">BECK_BZ164</strain>
        <strain evidence="3">BECK_BZ165</strain>
    </source>
</reference>
<dbReference type="GO" id="GO:0008782">
    <property type="term" value="F:adenosylhomocysteine nucleosidase activity"/>
    <property type="evidence" value="ECO:0007669"/>
    <property type="project" value="TreeGrafter"/>
</dbReference>
<accession>A0A450SF25</accession>
<evidence type="ECO:0000313" key="2">
    <source>
        <dbReference type="EMBL" id="VFJ51389.1"/>
    </source>
</evidence>
<dbReference type="GO" id="GO:0009116">
    <property type="term" value="P:nucleoside metabolic process"/>
    <property type="evidence" value="ECO:0007669"/>
    <property type="project" value="InterPro"/>
</dbReference>
<name>A0A450SF25_9GAMM</name>
<dbReference type="GO" id="GO:0005829">
    <property type="term" value="C:cytosol"/>
    <property type="evidence" value="ECO:0007669"/>
    <property type="project" value="TreeGrafter"/>
</dbReference>
<sequence>MTRHRTSLGIVAALPFEAACFTRQNIEPGTWRIVTDNLIVHYTGVGAANADQAAQSLLRLGVDALVSWGIAGGLAPDLVAGTIVLPEEVIDAGAPDNGGGWQYPMGRYPVDPDWHGALKDRLARKGIDSRSRGSLVSTPMVQPEPQKKAALHHATRAMAVDMESGAVAKAAREAGRPFIVIRSISDTATMTLPTSTLGATDQYGRSSLSKLFRGLLENPREITHYPILLHSLAKAKKGLRRVFELCGDDLALPAATTE</sequence>
<dbReference type="GO" id="GO:0008930">
    <property type="term" value="F:methylthioadenosine nucleosidase activity"/>
    <property type="evidence" value="ECO:0007669"/>
    <property type="project" value="TreeGrafter"/>
</dbReference>
<gene>
    <name evidence="2" type="ORF">BECKFM1743A_GA0114220_100934</name>
    <name evidence="4" type="ORF">BECKFM1743B_GA0114221_100905</name>
    <name evidence="3" type="ORF">BECKFM1743C_GA0114222_101034</name>
</gene>
<dbReference type="SUPFAM" id="SSF53167">
    <property type="entry name" value="Purine and uridine phosphorylases"/>
    <property type="match status" value="1"/>
</dbReference>
<evidence type="ECO:0000313" key="3">
    <source>
        <dbReference type="EMBL" id="VFJ51963.1"/>
    </source>
</evidence>
<dbReference type="Pfam" id="PF01048">
    <property type="entry name" value="PNP_UDP_1"/>
    <property type="match status" value="1"/>
</dbReference>
<organism evidence="2">
    <name type="scientific">Candidatus Kentrum sp. FM</name>
    <dbReference type="NCBI Taxonomy" id="2126340"/>
    <lineage>
        <taxon>Bacteria</taxon>
        <taxon>Pseudomonadati</taxon>
        <taxon>Pseudomonadota</taxon>
        <taxon>Gammaproteobacteria</taxon>
        <taxon>Candidatus Kentrum</taxon>
    </lineage>
</organism>
<dbReference type="AlphaFoldDB" id="A0A450SF25"/>
<dbReference type="EMBL" id="CAADFL010000090">
    <property type="protein sequence ID" value="VFK08991.1"/>
    <property type="molecule type" value="Genomic_DNA"/>
</dbReference>
<evidence type="ECO:0000259" key="1">
    <source>
        <dbReference type="Pfam" id="PF01048"/>
    </source>
</evidence>
<dbReference type="InterPro" id="IPR000845">
    <property type="entry name" value="Nucleoside_phosphorylase_d"/>
</dbReference>
<evidence type="ECO:0000313" key="4">
    <source>
        <dbReference type="EMBL" id="VFK08991.1"/>
    </source>
</evidence>
<dbReference type="CDD" id="cd17768">
    <property type="entry name" value="adenosylhopane_nucleosidase_HpnG-like"/>
    <property type="match status" value="1"/>
</dbReference>
<dbReference type="PANTHER" id="PTHR46832">
    <property type="entry name" value="5'-METHYLTHIOADENOSINE/S-ADENOSYLHOMOCYSTEINE NUCLEOSIDASE"/>
    <property type="match status" value="1"/>
</dbReference>
<dbReference type="EMBL" id="CAADFA010000103">
    <property type="protein sequence ID" value="VFJ51963.1"/>
    <property type="molecule type" value="Genomic_DNA"/>
</dbReference>
<feature type="domain" description="Nucleoside phosphorylase" evidence="1">
    <location>
        <begin position="9"/>
        <end position="211"/>
    </location>
</feature>
<proteinExistence type="predicted"/>
<dbReference type="PANTHER" id="PTHR46832:SF1">
    <property type="entry name" value="5'-METHYLTHIOADENOSINE_S-ADENOSYLHOMOCYSTEINE NUCLEOSIDASE"/>
    <property type="match status" value="1"/>
</dbReference>
<dbReference type="GO" id="GO:0019284">
    <property type="term" value="P:L-methionine salvage from S-adenosylmethionine"/>
    <property type="evidence" value="ECO:0007669"/>
    <property type="project" value="TreeGrafter"/>
</dbReference>
<protein>
    <submittedName>
        <fullName evidence="2">Adenosylhomocysteine nucleosidase</fullName>
    </submittedName>
</protein>
<dbReference type="EMBL" id="CAADEZ010000093">
    <property type="protein sequence ID" value="VFJ51389.1"/>
    <property type="molecule type" value="Genomic_DNA"/>
</dbReference>